<dbReference type="InterPro" id="IPR005162">
    <property type="entry name" value="Retrotrans_gag_dom"/>
</dbReference>
<name>A0A5B6VV48_9ROSI</name>
<organism evidence="3 4">
    <name type="scientific">Gossypium australe</name>
    <dbReference type="NCBI Taxonomy" id="47621"/>
    <lineage>
        <taxon>Eukaryota</taxon>
        <taxon>Viridiplantae</taxon>
        <taxon>Streptophyta</taxon>
        <taxon>Embryophyta</taxon>
        <taxon>Tracheophyta</taxon>
        <taxon>Spermatophyta</taxon>
        <taxon>Magnoliopsida</taxon>
        <taxon>eudicotyledons</taxon>
        <taxon>Gunneridae</taxon>
        <taxon>Pentapetalae</taxon>
        <taxon>rosids</taxon>
        <taxon>malvids</taxon>
        <taxon>Malvales</taxon>
        <taxon>Malvaceae</taxon>
        <taxon>Malvoideae</taxon>
        <taxon>Gossypium</taxon>
    </lineage>
</organism>
<reference evidence="4" key="1">
    <citation type="journal article" date="2019" name="Plant Biotechnol. J.">
        <title>Genome sequencing of the Australian wild diploid species Gossypium australe highlights disease resistance and delayed gland morphogenesis.</title>
        <authorList>
            <person name="Cai Y."/>
            <person name="Cai X."/>
            <person name="Wang Q."/>
            <person name="Wang P."/>
            <person name="Zhang Y."/>
            <person name="Cai C."/>
            <person name="Xu Y."/>
            <person name="Wang K."/>
            <person name="Zhou Z."/>
            <person name="Wang C."/>
            <person name="Geng S."/>
            <person name="Li B."/>
            <person name="Dong Q."/>
            <person name="Hou Y."/>
            <person name="Wang H."/>
            <person name="Ai P."/>
            <person name="Liu Z."/>
            <person name="Yi F."/>
            <person name="Sun M."/>
            <person name="An G."/>
            <person name="Cheng J."/>
            <person name="Zhang Y."/>
            <person name="Shi Q."/>
            <person name="Xie Y."/>
            <person name="Shi X."/>
            <person name="Chang Y."/>
            <person name="Huang F."/>
            <person name="Chen Y."/>
            <person name="Hong S."/>
            <person name="Mi L."/>
            <person name="Sun Q."/>
            <person name="Zhang L."/>
            <person name="Zhou B."/>
            <person name="Peng R."/>
            <person name="Zhang X."/>
            <person name="Liu F."/>
        </authorList>
    </citation>
    <scope>NUCLEOTIDE SEQUENCE [LARGE SCALE GENOMIC DNA]</scope>
    <source>
        <strain evidence="4">cv. PA1801</strain>
    </source>
</reference>
<dbReference type="PANTHER" id="PTHR15503">
    <property type="entry name" value="LDOC1 RELATED"/>
    <property type="match status" value="1"/>
</dbReference>
<keyword evidence="4" id="KW-1185">Reference proteome</keyword>
<dbReference type="Pfam" id="PF03732">
    <property type="entry name" value="Retrotrans_gag"/>
    <property type="match status" value="1"/>
</dbReference>
<dbReference type="PANTHER" id="PTHR15503:SF45">
    <property type="entry name" value="RNA-DIRECTED DNA POLYMERASE HOMOLOG"/>
    <property type="match status" value="1"/>
</dbReference>
<dbReference type="OrthoDB" id="786726at2759"/>
<evidence type="ECO:0000256" key="1">
    <source>
        <dbReference type="SAM" id="MobiDB-lite"/>
    </source>
</evidence>
<dbReference type="AlphaFoldDB" id="A0A5B6VV48"/>
<comment type="caution">
    <text evidence="3">The sequence shown here is derived from an EMBL/GenBank/DDBJ whole genome shotgun (WGS) entry which is preliminary data.</text>
</comment>
<dbReference type="Proteomes" id="UP000325315">
    <property type="component" value="Unassembled WGS sequence"/>
</dbReference>
<dbReference type="Pfam" id="PF08284">
    <property type="entry name" value="RVP_2"/>
    <property type="match status" value="1"/>
</dbReference>
<feature type="compositionally biased region" description="Polar residues" evidence="1">
    <location>
        <begin position="197"/>
        <end position="219"/>
    </location>
</feature>
<dbReference type="InterPro" id="IPR021109">
    <property type="entry name" value="Peptidase_aspartic_dom_sf"/>
</dbReference>
<evidence type="ECO:0000313" key="3">
    <source>
        <dbReference type="EMBL" id="KAA3473151.1"/>
    </source>
</evidence>
<evidence type="ECO:0000313" key="4">
    <source>
        <dbReference type="Proteomes" id="UP000325315"/>
    </source>
</evidence>
<dbReference type="EMBL" id="SMMG02000005">
    <property type="protein sequence ID" value="KAA3473151.1"/>
    <property type="molecule type" value="Genomic_DNA"/>
</dbReference>
<feature type="compositionally biased region" description="Basic and acidic residues" evidence="1">
    <location>
        <begin position="220"/>
        <end position="229"/>
    </location>
</feature>
<dbReference type="Gene3D" id="2.40.70.10">
    <property type="entry name" value="Acid Proteases"/>
    <property type="match status" value="1"/>
</dbReference>
<dbReference type="CDD" id="cd00303">
    <property type="entry name" value="retropepsin_like"/>
    <property type="match status" value="1"/>
</dbReference>
<feature type="domain" description="Retrotransposon gag" evidence="2">
    <location>
        <begin position="40"/>
        <end position="90"/>
    </location>
</feature>
<evidence type="ECO:0000259" key="2">
    <source>
        <dbReference type="Pfam" id="PF03732"/>
    </source>
</evidence>
<feature type="region of interest" description="Disordered" evidence="1">
    <location>
        <begin position="197"/>
        <end position="229"/>
    </location>
</feature>
<accession>A0A5B6VV48</accession>
<proteinExistence type="predicted"/>
<feature type="region of interest" description="Disordered" evidence="1">
    <location>
        <begin position="118"/>
        <end position="157"/>
    </location>
</feature>
<dbReference type="InterPro" id="IPR032567">
    <property type="entry name" value="RTL1-rel"/>
</dbReference>
<gene>
    <name evidence="3" type="ORF">EPI10_023554</name>
</gene>
<feature type="compositionally biased region" description="Basic and acidic residues" evidence="1">
    <location>
        <begin position="118"/>
        <end position="130"/>
    </location>
</feature>
<protein>
    <submittedName>
        <fullName evidence="3">Gag-Pol polyprotein</fullName>
    </submittedName>
</protein>
<sequence length="467" mass="53056">MMNQWYSEFVETNPNAQHPPPPPYPQSIPIAPQGVELFIDQKCKEFLELKQGRMSVTEYEREFVKLSKYARECVSSKAIMCKSFEDGLNEDIRLLVGILELKEFFVLVERAYKAEELSKEKRKAESEVRDTKKRPMSKSFQPQSKKSREMYSRSNVSAGYSLRDRGKQYSSFKSQATSMARMDCPEMAEKEQFFSVRPNNTTNRGRPLRNTGNGTSSKGVTKDSTVRSEARAPATAYAIRTHKDASSPDVITGTFSLYDTNVIALIDPRSTYSYVCVNLVSSKSLLVEFTKFVIKLSNPLGKYVVVNKVCKNCPLMIRGHCFSADLMLLPFDEFDVILGMDWLTLHDIVNYRLKTIELKCENGEVLWVETDESSELPIVISSIAAQRYVRKGCEAYLAYVLNTKMSELKLESVPVVCEYPDVFPKELSRLPSNREVEFGIDLVPGTSPISIVPYRMAPIELKELKAQ</sequence>